<feature type="domain" description="ABC transmembrane type-1" evidence="8">
    <location>
        <begin position="84"/>
        <end position="276"/>
    </location>
</feature>
<keyword evidence="5 7" id="KW-1133">Transmembrane helix</keyword>
<dbReference type="Proteomes" id="UP000595001">
    <property type="component" value="Chromosome"/>
</dbReference>
<name>A0A7T3FVP7_9EURY</name>
<dbReference type="GeneID" id="60589360"/>
<feature type="transmembrane region" description="Helical" evidence="7">
    <location>
        <begin position="253"/>
        <end position="276"/>
    </location>
</feature>
<comment type="subcellular location">
    <subcellularLocation>
        <location evidence="1 7">Cell membrane</location>
        <topology evidence="1 7">Multi-pass membrane protein</topology>
    </subcellularLocation>
</comment>
<dbReference type="GO" id="GO:0055085">
    <property type="term" value="P:transmembrane transport"/>
    <property type="evidence" value="ECO:0007669"/>
    <property type="project" value="InterPro"/>
</dbReference>
<keyword evidence="10" id="KW-1185">Reference proteome</keyword>
<keyword evidence="4 7" id="KW-0812">Transmembrane</keyword>
<dbReference type="GO" id="GO:0005886">
    <property type="term" value="C:plasma membrane"/>
    <property type="evidence" value="ECO:0007669"/>
    <property type="project" value="UniProtKB-SubCell"/>
</dbReference>
<evidence type="ECO:0000256" key="6">
    <source>
        <dbReference type="ARBA" id="ARBA00023136"/>
    </source>
</evidence>
<comment type="similarity">
    <text evidence="7">Belongs to the binding-protein-dependent transport system permease family.</text>
</comment>
<feature type="transmembrane region" description="Helical" evidence="7">
    <location>
        <begin position="20"/>
        <end position="42"/>
    </location>
</feature>
<feature type="transmembrane region" description="Helical" evidence="7">
    <location>
        <begin position="153"/>
        <end position="171"/>
    </location>
</feature>
<evidence type="ECO:0000313" key="9">
    <source>
        <dbReference type="EMBL" id="QPV61609.1"/>
    </source>
</evidence>
<keyword evidence="3" id="KW-1003">Cell membrane</keyword>
<dbReference type="PROSITE" id="PS50928">
    <property type="entry name" value="ABC_TM1"/>
    <property type="match status" value="1"/>
</dbReference>
<feature type="transmembrane region" description="Helical" evidence="7">
    <location>
        <begin position="83"/>
        <end position="108"/>
    </location>
</feature>
<evidence type="ECO:0000256" key="1">
    <source>
        <dbReference type="ARBA" id="ARBA00004651"/>
    </source>
</evidence>
<dbReference type="CDD" id="cd06261">
    <property type="entry name" value="TM_PBP2"/>
    <property type="match status" value="1"/>
</dbReference>
<evidence type="ECO:0000259" key="8">
    <source>
        <dbReference type="PROSITE" id="PS50928"/>
    </source>
</evidence>
<feature type="transmembrane region" description="Helical" evidence="7">
    <location>
        <begin position="120"/>
        <end position="141"/>
    </location>
</feature>
<evidence type="ECO:0000256" key="3">
    <source>
        <dbReference type="ARBA" id="ARBA00022475"/>
    </source>
</evidence>
<dbReference type="Gene3D" id="1.10.3720.10">
    <property type="entry name" value="MetI-like"/>
    <property type="match status" value="1"/>
</dbReference>
<organism evidence="9 10">
    <name type="scientific">Halosimplex litoreum</name>
    <dbReference type="NCBI Taxonomy" id="1198301"/>
    <lineage>
        <taxon>Archaea</taxon>
        <taxon>Methanobacteriati</taxon>
        <taxon>Methanobacteriota</taxon>
        <taxon>Stenosarchaea group</taxon>
        <taxon>Halobacteria</taxon>
        <taxon>Halobacteriales</taxon>
        <taxon>Haloarculaceae</taxon>
        <taxon>Halosimplex</taxon>
    </lineage>
</organism>
<keyword evidence="6 7" id="KW-0472">Membrane</keyword>
<dbReference type="SUPFAM" id="SSF161098">
    <property type="entry name" value="MetI-like"/>
    <property type="match status" value="1"/>
</dbReference>
<dbReference type="RefSeq" id="WP_198060439.1">
    <property type="nucleotide sequence ID" value="NZ_CP065856.1"/>
</dbReference>
<keyword evidence="2 7" id="KW-0813">Transport</keyword>
<dbReference type="EMBL" id="CP065856">
    <property type="protein sequence ID" value="QPV61609.1"/>
    <property type="molecule type" value="Genomic_DNA"/>
</dbReference>
<gene>
    <name evidence="9" type="ORF">I7X12_12665</name>
</gene>
<evidence type="ECO:0000256" key="2">
    <source>
        <dbReference type="ARBA" id="ARBA00022448"/>
    </source>
</evidence>
<evidence type="ECO:0000256" key="5">
    <source>
        <dbReference type="ARBA" id="ARBA00022989"/>
    </source>
</evidence>
<proteinExistence type="inferred from homology"/>
<dbReference type="InterPro" id="IPR035906">
    <property type="entry name" value="MetI-like_sf"/>
</dbReference>
<dbReference type="AlphaFoldDB" id="A0A7T3FVP7"/>
<dbReference type="Pfam" id="PF00528">
    <property type="entry name" value="BPD_transp_1"/>
    <property type="match status" value="1"/>
</dbReference>
<dbReference type="PANTHER" id="PTHR43744:SF12">
    <property type="entry name" value="ABC TRANSPORTER PERMEASE PROTEIN MG189-RELATED"/>
    <property type="match status" value="1"/>
</dbReference>
<evidence type="ECO:0000256" key="7">
    <source>
        <dbReference type="RuleBase" id="RU363032"/>
    </source>
</evidence>
<reference evidence="9 10" key="1">
    <citation type="submission" date="2020-12" db="EMBL/GenBank/DDBJ databases">
        <title>Halosimplex halophilum sp. nov. and Halosimplex salinum sp. nov., two new members of the genus Halosimplex.</title>
        <authorList>
            <person name="Cui H.L."/>
        </authorList>
    </citation>
    <scope>NUCLEOTIDE SEQUENCE [LARGE SCALE GENOMIC DNA]</scope>
    <source>
        <strain evidence="9 10">YGH94</strain>
    </source>
</reference>
<sequence length="290" mass="31930">MSVSNRVRNAIAGGDDVNTITRVGTIGALLLASAMVALPLYWMVATSLKTATQISAYPPHLVPPTPTVAPYFEALQTGPWVQWFLNTVIISAGSTVFVLAFATPAAYVLARRDFPGAKPFYVMFIGILMIPAQILLIPMYTLFARFGLINTRLGLIIAYSAFFLGFCVFLLHSFFTNLPDNVEDAAHIGGVPEWRTFLRVILPMAKPGIATAAIFVFVFTWNEFLFALTFLQTEELYTISVGLQQFQGLRGTVVYNQLFAMSTLATLPIVILFAFFSEQFIKGMAGLNLK</sequence>
<dbReference type="InterPro" id="IPR000515">
    <property type="entry name" value="MetI-like"/>
</dbReference>
<dbReference type="KEGG" id="hlt:I7X12_12665"/>
<protein>
    <submittedName>
        <fullName evidence="9">Carbohydrate ABC transporter permease</fullName>
    </submittedName>
</protein>
<dbReference type="OrthoDB" id="57451at2157"/>
<evidence type="ECO:0000313" key="10">
    <source>
        <dbReference type="Proteomes" id="UP000595001"/>
    </source>
</evidence>
<accession>A0A7T3FVP7</accession>
<evidence type="ECO:0000256" key="4">
    <source>
        <dbReference type="ARBA" id="ARBA00022692"/>
    </source>
</evidence>
<dbReference type="PANTHER" id="PTHR43744">
    <property type="entry name" value="ABC TRANSPORTER PERMEASE PROTEIN MG189-RELATED-RELATED"/>
    <property type="match status" value="1"/>
</dbReference>